<feature type="region of interest" description="Disordered" evidence="3">
    <location>
        <begin position="192"/>
        <end position="217"/>
    </location>
</feature>
<reference evidence="4 5" key="1">
    <citation type="submission" date="2006-08" db="EMBL/GenBank/DDBJ databases">
        <title>Complete sequence of Maricaulis maris MCS10.</title>
        <authorList>
            <consortium name="US DOE Joint Genome Institute"/>
            <person name="Copeland A."/>
            <person name="Lucas S."/>
            <person name="Lapidus A."/>
            <person name="Barry K."/>
            <person name="Detter J.C."/>
            <person name="Glavina del Rio T."/>
            <person name="Hammon N."/>
            <person name="Israni S."/>
            <person name="Dalin E."/>
            <person name="Tice H."/>
            <person name="Pitluck S."/>
            <person name="Saunders E."/>
            <person name="Brettin T."/>
            <person name="Bruce D."/>
            <person name="Han C."/>
            <person name="Tapia R."/>
            <person name="Gilna P."/>
            <person name="Schmutz J."/>
            <person name="Larimer F."/>
            <person name="Land M."/>
            <person name="Hauser L."/>
            <person name="Kyrpides N."/>
            <person name="Mikhailova N."/>
            <person name="Viollier P."/>
            <person name="Stephens C."/>
            <person name="Richardson P."/>
        </authorList>
    </citation>
    <scope>NUCLEOTIDE SEQUENCE [LARGE SCALE GENOMIC DNA]</scope>
    <source>
        <strain evidence="4 5">MCS10</strain>
    </source>
</reference>
<dbReference type="eggNOG" id="COG1317">
    <property type="taxonomic scope" value="Bacteria"/>
</dbReference>
<dbReference type="InterPro" id="IPR051472">
    <property type="entry name" value="T3SS_Stator/FliH"/>
</dbReference>
<dbReference type="RefSeq" id="WP_011642624.1">
    <property type="nucleotide sequence ID" value="NC_008347.1"/>
</dbReference>
<evidence type="ECO:0000313" key="4">
    <source>
        <dbReference type="EMBL" id="ABI64977.1"/>
    </source>
</evidence>
<dbReference type="HOGENOM" id="CLU_084179_0_0_5"/>
<dbReference type="KEGG" id="mmr:Mmar10_0684"/>
<sequence>MNPIKFDFDTEFDHDGQILREGESYKRFFTQDDVDAARMWGVEEGREMEEGRCAQSLQAIASQMQLILSRLAAESDGLRQEAAGLAIAAARKIAGEALAAYPIDTIEQVALEAVKDLRSEPRLSVRCNPELVEALAERLEKTARDAGFDGAIMVRGDDALPGADVRLEWGAGAVQRSADEIETRLNDVVARWLASPPSDEETQSDAPGDHSASASAA</sequence>
<dbReference type="OrthoDB" id="7304298at2"/>
<keyword evidence="2" id="KW-0653">Protein transport</keyword>
<protein>
    <submittedName>
        <fullName evidence="4">FlbE protein</fullName>
    </submittedName>
</protein>
<evidence type="ECO:0000256" key="2">
    <source>
        <dbReference type="ARBA" id="ARBA00022927"/>
    </source>
</evidence>
<dbReference type="GO" id="GO:0005829">
    <property type="term" value="C:cytosol"/>
    <property type="evidence" value="ECO:0007669"/>
    <property type="project" value="TreeGrafter"/>
</dbReference>
<dbReference type="AlphaFoldDB" id="Q0ARW0"/>
<keyword evidence="5" id="KW-1185">Reference proteome</keyword>
<evidence type="ECO:0000313" key="5">
    <source>
        <dbReference type="Proteomes" id="UP000001964"/>
    </source>
</evidence>
<dbReference type="Proteomes" id="UP000001964">
    <property type="component" value="Chromosome"/>
</dbReference>
<dbReference type="STRING" id="394221.Mmar10_0684"/>
<organism evidence="4 5">
    <name type="scientific">Maricaulis maris (strain MCS10)</name>
    <name type="common">Caulobacter maris</name>
    <dbReference type="NCBI Taxonomy" id="394221"/>
    <lineage>
        <taxon>Bacteria</taxon>
        <taxon>Pseudomonadati</taxon>
        <taxon>Pseudomonadota</taxon>
        <taxon>Alphaproteobacteria</taxon>
        <taxon>Maricaulales</taxon>
        <taxon>Maricaulaceae</taxon>
        <taxon>Maricaulis</taxon>
    </lineage>
</organism>
<evidence type="ECO:0000256" key="3">
    <source>
        <dbReference type="SAM" id="MobiDB-lite"/>
    </source>
</evidence>
<evidence type="ECO:0000256" key="1">
    <source>
        <dbReference type="ARBA" id="ARBA00022448"/>
    </source>
</evidence>
<gene>
    <name evidence="4" type="ordered locus">Mmar10_0684</name>
</gene>
<dbReference type="PANTHER" id="PTHR34982">
    <property type="entry name" value="YOP PROTEINS TRANSLOCATION PROTEIN L"/>
    <property type="match status" value="1"/>
</dbReference>
<proteinExistence type="predicted"/>
<accession>Q0ARW0</accession>
<dbReference type="PANTHER" id="PTHR34982:SF1">
    <property type="entry name" value="FLAGELLAR ASSEMBLY PROTEIN FLIH"/>
    <property type="match status" value="1"/>
</dbReference>
<name>Q0ARW0_MARMM</name>
<dbReference type="GO" id="GO:0015031">
    <property type="term" value="P:protein transport"/>
    <property type="evidence" value="ECO:0007669"/>
    <property type="project" value="UniProtKB-KW"/>
</dbReference>
<keyword evidence="1" id="KW-0813">Transport</keyword>
<dbReference type="EMBL" id="CP000449">
    <property type="protein sequence ID" value="ABI64977.1"/>
    <property type="molecule type" value="Genomic_DNA"/>
</dbReference>